<evidence type="ECO:0000313" key="4">
    <source>
        <dbReference type="Proteomes" id="UP001498398"/>
    </source>
</evidence>
<organism evidence="2 4">
    <name type="scientific">Marasmiellus scandens</name>
    <dbReference type="NCBI Taxonomy" id="2682957"/>
    <lineage>
        <taxon>Eukaryota</taxon>
        <taxon>Fungi</taxon>
        <taxon>Dikarya</taxon>
        <taxon>Basidiomycota</taxon>
        <taxon>Agaricomycotina</taxon>
        <taxon>Agaricomycetes</taxon>
        <taxon>Agaricomycetidae</taxon>
        <taxon>Agaricales</taxon>
        <taxon>Marasmiineae</taxon>
        <taxon>Omphalotaceae</taxon>
        <taxon>Marasmiellus</taxon>
    </lineage>
</organism>
<dbReference type="Proteomes" id="UP001498398">
    <property type="component" value="Unassembled WGS sequence"/>
</dbReference>
<evidence type="ECO:0000313" key="2">
    <source>
        <dbReference type="EMBL" id="KAK7436996.1"/>
    </source>
</evidence>
<dbReference type="SUPFAM" id="SSF53335">
    <property type="entry name" value="S-adenosyl-L-methionine-dependent methyltransferases"/>
    <property type="match status" value="1"/>
</dbReference>
<feature type="compositionally biased region" description="Low complexity" evidence="1">
    <location>
        <begin position="12"/>
        <end position="23"/>
    </location>
</feature>
<proteinExistence type="predicted"/>
<gene>
    <name evidence="3" type="ORF">VKT23_006718</name>
    <name evidence="2" type="ORF">VKT23_018811</name>
</gene>
<protein>
    <recommendedName>
        <fullName evidence="5">Methyltransferase</fullName>
    </recommendedName>
</protein>
<dbReference type="PANTHER" id="PTHR14614:SF161">
    <property type="match status" value="1"/>
</dbReference>
<name>A0ABR1IRE9_9AGAR</name>
<dbReference type="PANTHER" id="PTHR14614">
    <property type="entry name" value="HEPATOCELLULAR CARCINOMA-ASSOCIATED ANTIGEN"/>
    <property type="match status" value="1"/>
</dbReference>
<dbReference type="InterPro" id="IPR019410">
    <property type="entry name" value="Methyltransf_16"/>
</dbReference>
<dbReference type="EMBL" id="JBANRG010000089">
    <property type="protein sequence ID" value="KAK7436996.1"/>
    <property type="molecule type" value="Genomic_DNA"/>
</dbReference>
<evidence type="ECO:0008006" key="5">
    <source>
        <dbReference type="Google" id="ProtNLM"/>
    </source>
</evidence>
<sequence length="301" mass="33261">MNLNFPPNLDISPSESSLQHSSSNAFSNESQQKAIQKYGIAGRVWEAAYLLNLYLNDSKLTFDPPFHNRGTIIEIGSGSGLVASCIARSLNPGTELLILTDLPEVCPLLEKNLAPISAELREKAGTDMVLVRPLAWGNPQHAFAIASELLRVRHLTHILCSDLVYSLELLAPLLRTLIQLSSPPFVSPSRNPDLQIIMSYKIRSLSKETPFWAAFGLWFSFEPVLVREDANSKWTRLGSELEGPSFVFVARRRTESFGWSVPDDDSDLLAGKGIVDGSDQAKGDDTFENLLFMVLNGDDDV</sequence>
<reference evidence="2 4" key="1">
    <citation type="submission" date="2024-01" db="EMBL/GenBank/DDBJ databases">
        <title>A draft genome for the cacao thread blight pathogen Marasmiellus scandens.</title>
        <authorList>
            <person name="Baruah I.K."/>
            <person name="Leung J."/>
            <person name="Bukari Y."/>
            <person name="Amoako-Attah I."/>
            <person name="Meinhardt L.W."/>
            <person name="Bailey B.A."/>
            <person name="Cohen S.P."/>
        </authorList>
    </citation>
    <scope>NUCLEOTIDE SEQUENCE [LARGE SCALE GENOMIC DNA]</scope>
    <source>
        <strain evidence="2 4">GH-19</strain>
    </source>
</reference>
<dbReference type="Pfam" id="PF10294">
    <property type="entry name" value="Methyltransf_16"/>
    <property type="match status" value="1"/>
</dbReference>
<keyword evidence="4" id="KW-1185">Reference proteome</keyword>
<feature type="region of interest" description="Disordered" evidence="1">
    <location>
        <begin position="1"/>
        <end position="25"/>
    </location>
</feature>
<dbReference type="EMBL" id="JBANRG010000009">
    <property type="protein sequence ID" value="KAK7463362.1"/>
    <property type="molecule type" value="Genomic_DNA"/>
</dbReference>
<accession>A0ABR1IRE9</accession>
<evidence type="ECO:0000256" key="1">
    <source>
        <dbReference type="SAM" id="MobiDB-lite"/>
    </source>
</evidence>
<dbReference type="Gene3D" id="3.40.50.150">
    <property type="entry name" value="Vaccinia Virus protein VP39"/>
    <property type="match status" value="1"/>
</dbReference>
<comment type="caution">
    <text evidence="2">The sequence shown here is derived from an EMBL/GenBank/DDBJ whole genome shotgun (WGS) entry which is preliminary data.</text>
</comment>
<evidence type="ECO:0000313" key="3">
    <source>
        <dbReference type="EMBL" id="KAK7463362.1"/>
    </source>
</evidence>
<dbReference type="InterPro" id="IPR029063">
    <property type="entry name" value="SAM-dependent_MTases_sf"/>
</dbReference>